<sequence>MKLPKLLAAVFLALSLYSCDNCEDVNLGKLEFTNELTTFLPSQPAPGKNYYLTSDTGKLQMKYAEENTEVIIPAGKTNYSGKFDLNSCKEYYTAGKKVYTSQVAGEKHFSIRINYRKDVLPEQYNTIQDKNPVDDVIEFEMGYNNIYPEPVPYGTTTINSFSAKCIFIFSDAATSAIDRITYMQEFLPTVTLNGVSHANVYHLYIKEPHVEAHEPRSDKYPLDFVEGIYIKEGVGLINAYTFRGKQLNVTVE</sequence>
<dbReference type="AlphaFoldDB" id="A0A6B2GVC1"/>
<organism evidence="1 2">
    <name type="scientific">Pontibacter fetidus</name>
    <dbReference type="NCBI Taxonomy" id="2700082"/>
    <lineage>
        <taxon>Bacteria</taxon>
        <taxon>Pseudomonadati</taxon>
        <taxon>Bacteroidota</taxon>
        <taxon>Cytophagia</taxon>
        <taxon>Cytophagales</taxon>
        <taxon>Hymenobacteraceae</taxon>
        <taxon>Pontibacter</taxon>
    </lineage>
</organism>
<dbReference type="RefSeq" id="WP_162344902.1">
    <property type="nucleotide sequence ID" value="NZ_JAAEAA010000003.1"/>
</dbReference>
<evidence type="ECO:0000313" key="1">
    <source>
        <dbReference type="EMBL" id="NDK54849.1"/>
    </source>
</evidence>
<keyword evidence="2" id="KW-1185">Reference proteome</keyword>
<gene>
    <name evidence="1" type="ORF">GWO68_02865</name>
</gene>
<reference evidence="1 2" key="1">
    <citation type="submission" date="2020-01" db="EMBL/GenBank/DDBJ databases">
        <authorList>
            <person name="Kim M.K."/>
        </authorList>
    </citation>
    <scope>NUCLEOTIDE SEQUENCE [LARGE SCALE GENOMIC DNA]</scope>
    <source>
        <strain evidence="1 2">BT213</strain>
    </source>
</reference>
<dbReference type="PROSITE" id="PS51257">
    <property type="entry name" value="PROKAR_LIPOPROTEIN"/>
    <property type="match status" value="1"/>
</dbReference>
<name>A0A6B2GVC1_9BACT</name>
<evidence type="ECO:0000313" key="2">
    <source>
        <dbReference type="Proteomes" id="UP000478546"/>
    </source>
</evidence>
<dbReference type="EMBL" id="JAAEAA010000003">
    <property type="protein sequence ID" value="NDK54849.1"/>
    <property type="molecule type" value="Genomic_DNA"/>
</dbReference>
<comment type="caution">
    <text evidence="1">The sequence shown here is derived from an EMBL/GenBank/DDBJ whole genome shotgun (WGS) entry which is preliminary data.</text>
</comment>
<dbReference type="Proteomes" id="UP000478546">
    <property type="component" value="Unassembled WGS sequence"/>
</dbReference>
<protein>
    <submittedName>
        <fullName evidence="1">Uncharacterized protein</fullName>
    </submittedName>
</protein>
<proteinExistence type="predicted"/>
<accession>A0A6B2GVC1</accession>